<dbReference type="GO" id="GO:0003700">
    <property type="term" value="F:DNA-binding transcription factor activity"/>
    <property type="evidence" value="ECO:0007669"/>
    <property type="project" value="InterPro"/>
</dbReference>
<dbReference type="Pfam" id="PF03466">
    <property type="entry name" value="LysR_substrate"/>
    <property type="match status" value="1"/>
</dbReference>
<gene>
    <name evidence="6" type="ORF">EER27_02155</name>
</gene>
<organism evidence="6 7">
    <name type="scientific">Montanilutibacter psychrotolerans</name>
    <dbReference type="NCBI Taxonomy" id="1327343"/>
    <lineage>
        <taxon>Bacteria</taxon>
        <taxon>Pseudomonadati</taxon>
        <taxon>Pseudomonadota</taxon>
        <taxon>Gammaproteobacteria</taxon>
        <taxon>Lysobacterales</taxon>
        <taxon>Lysobacteraceae</taxon>
        <taxon>Montanilutibacter</taxon>
    </lineage>
</organism>
<protein>
    <submittedName>
        <fullName evidence="6">LysR family transcriptional regulator</fullName>
    </submittedName>
</protein>
<dbReference type="InterPro" id="IPR036388">
    <property type="entry name" value="WH-like_DNA-bd_sf"/>
</dbReference>
<dbReference type="OrthoDB" id="570111at2"/>
<dbReference type="Pfam" id="PF00126">
    <property type="entry name" value="HTH_1"/>
    <property type="match status" value="1"/>
</dbReference>
<evidence type="ECO:0000256" key="3">
    <source>
        <dbReference type="ARBA" id="ARBA00023125"/>
    </source>
</evidence>
<name>A0A3M8SXY1_9GAMM</name>
<reference evidence="6 7" key="1">
    <citation type="submission" date="2018-11" db="EMBL/GenBank/DDBJ databases">
        <title>Lysobacter cryohumiis sp. nov., isolated from soil in the Tianshan Mountains, Xinjiang, China.</title>
        <authorList>
            <person name="Luo Y."/>
            <person name="Sheng H."/>
        </authorList>
    </citation>
    <scope>NUCLEOTIDE SEQUENCE [LARGE SCALE GENOMIC DNA]</scope>
    <source>
        <strain evidence="6 7">ZS60</strain>
    </source>
</reference>
<dbReference type="InterPro" id="IPR005119">
    <property type="entry name" value="LysR_subst-bd"/>
</dbReference>
<dbReference type="Gene3D" id="1.10.10.10">
    <property type="entry name" value="Winged helix-like DNA-binding domain superfamily/Winged helix DNA-binding domain"/>
    <property type="match status" value="1"/>
</dbReference>
<sequence length="299" mass="32625">MRPERWSLEDLALVRAIAEAGSLVGAARALGLDHSSAFRRLGALEERMGATLFRRSRRGYAPTEAGDIVRRAAERVQHETDALARQLAGHDRQLQGSLRVTVPDTLVELTLELCSEFAAHYPAVSVDLVVSNAFLTLQRRDADIALRPARNAPDGMSVRQLATIGTAVYAPESESPSEHGDARRVIGFGESLAHLDSARWIFRNIDPQHIALTVDTLPAALAACQAGFGRALLPCYLGEGKPGIRRIGDVLPEVCTDLWCVIHPDLRSSARVRAFRDLAVQWARQRQALFSGALQAAVE</sequence>
<dbReference type="Proteomes" id="UP000267049">
    <property type="component" value="Unassembled WGS sequence"/>
</dbReference>
<keyword evidence="3" id="KW-0238">DNA-binding</keyword>
<evidence type="ECO:0000313" key="6">
    <source>
        <dbReference type="EMBL" id="RNF86248.1"/>
    </source>
</evidence>
<dbReference type="InterPro" id="IPR036390">
    <property type="entry name" value="WH_DNA-bd_sf"/>
</dbReference>
<dbReference type="PANTHER" id="PTHR30579:SF3">
    <property type="entry name" value="TRANSCRIPTIONAL REGULATORY PROTEIN"/>
    <property type="match status" value="1"/>
</dbReference>
<keyword evidence="2" id="KW-0805">Transcription regulation</keyword>
<evidence type="ECO:0000256" key="4">
    <source>
        <dbReference type="ARBA" id="ARBA00023163"/>
    </source>
</evidence>
<dbReference type="PANTHER" id="PTHR30579">
    <property type="entry name" value="TRANSCRIPTIONAL REGULATOR"/>
    <property type="match status" value="1"/>
</dbReference>
<evidence type="ECO:0000256" key="2">
    <source>
        <dbReference type="ARBA" id="ARBA00023015"/>
    </source>
</evidence>
<comment type="similarity">
    <text evidence="1">Belongs to the LysR transcriptional regulatory family.</text>
</comment>
<dbReference type="RefSeq" id="WP_123086367.1">
    <property type="nucleotide sequence ID" value="NZ_RIBS01000001.1"/>
</dbReference>
<comment type="caution">
    <text evidence="6">The sequence shown here is derived from an EMBL/GenBank/DDBJ whole genome shotgun (WGS) entry which is preliminary data.</text>
</comment>
<keyword evidence="7" id="KW-1185">Reference proteome</keyword>
<evidence type="ECO:0000313" key="7">
    <source>
        <dbReference type="Proteomes" id="UP000267049"/>
    </source>
</evidence>
<feature type="domain" description="HTH lysR-type" evidence="5">
    <location>
        <begin position="6"/>
        <end position="63"/>
    </location>
</feature>
<dbReference type="InterPro" id="IPR050176">
    <property type="entry name" value="LTTR"/>
</dbReference>
<dbReference type="SUPFAM" id="SSF46785">
    <property type="entry name" value="Winged helix' DNA-binding domain"/>
    <property type="match status" value="1"/>
</dbReference>
<dbReference type="Gene3D" id="3.40.190.290">
    <property type="match status" value="1"/>
</dbReference>
<dbReference type="SUPFAM" id="SSF53850">
    <property type="entry name" value="Periplasmic binding protein-like II"/>
    <property type="match status" value="1"/>
</dbReference>
<proteinExistence type="inferred from homology"/>
<evidence type="ECO:0000259" key="5">
    <source>
        <dbReference type="PROSITE" id="PS50931"/>
    </source>
</evidence>
<dbReference type="AlphaFoldDB" id="A0A3M8SXY1"/>
<dbReference type="PROSITE" id="PS50931">
    <property type="entry name" value="HTH_LYSR"/>
    <property type="match status" value="1"/>
</dbReference>
<accession>A0A3M8SXY1</accession>
<dbReference type="InterPro" id="IPR000847">
    <property type="entry name" value="LysR_HTH_N"/>
</dbReference>
<evidence type="ECO:0000256" key="1">
    <source>
        <dbReference type="ARBA" id="ARBA00009437"/>
    </source>
</evidence>
<keyword evidence="4" id="KW-0804">Transcription</keyword>
<dbReference type="EMBL" id="RIBS01000001">
    <property type="protein sequence ID" value="RNF86248.1"/>
    <property type="molecule type" value="Genomic_DNA"/>
</dbReference>
<dbReference type="GO" id="GO:0003677">
    <property type="term" value="F:DNA binding"/>
    <property type="evidence" value="ECO:0007669"/>
    <property type="project" value="UniProtKB-KW"/>
</dbReference>